<dbReference type="InterPro" id="IPR036812">
    <property type="entry name" value="NAD(P)_OxRdtase_dom_sf"/>
</dbReference>
<reference evidence="2 3" key="1">
    <citation type="submission" date="2016-10" db="EMBL/GenBank/DDBJ databases">
        <authorList>
            <person name="Varghese N."/>
            <person name="Submissions S."/>
        </authorList>
    </citation>
    <scope>NUCLEOTIDE SEQUENCE [LARGE SCALE GENOMIC DNA]</scope>
    <source>
        <strain evidence="2 3">DSM 1361</strain>
    </source>
</reference>
<evidence type="ECO:0000313" key="3">
    <source>
        <dbReference type="Proteomes" id="UP000243745"/>
    </source>
</evidence>
<keyword evidence="3" id="KW-1185">Reference proteome</keyword>
<dbReference type="AlphaFoldDB" id="A0A662ZJ12"/>
<dbReference type="OrthoDB" id="9768793at2"/>
<dbReference type="EMBL" id="FOXF01000043">
    <property type="protein sequence ID" value="SFP61179.1"/>
    <property type="molecule type" value="Genomic_DNA"/>
</dbReference>
<feature type="domain" description="NADP-dependent oxidoreductase" evidence="1">
    <location>
        <begin position="15"/>
        <end position="295"/>
    </location>
</feature>
<dbReference type="RefSeq" id="WP_031579707.1">
    <property type="nucleotide sequence ID" value="NZ_FOXF01000043.1"/>
</dbReference>
<dbReference type="Pfam" id="PF00248">
    <property type="entry name" value="Aldo_ket_red"/>
    <property type="match status" value="1"/>
</dbReference>
<organism evidence="2 3">
    <name type="scientific">Ruminobacter amylophilus</name>
    <dbReference type="NCBI Taxonomy" id="867"/>
    <lineage>
        <taxon>Bacteria</taxon>
        <taxon>Pseudomonadati</taxon>
        <taxon>Pseudomonadota</taxon>
        <taxon>Gammaproteobacteria</taxon>
        <taxon>Aeromonadales</taxon>
        <taxon>Succinivibrionaceae</taxon>
        <taxon>Ruminobacter</taxon>
    </lineage>
</organism>
<dbReference type="InterPro" id="IPR050523">
    <property type="entry name" value="AKR_Detox_Biosynth"/>
</dbReference>
<dbReference type="PANTHER" id="PTHR43364:SF1">
    <property type="entry name" value="OXIDOREDUCTASE YDHF"/>
    <property type="match status" value="1"/>
</dbReference>
<proteinExistence type="predicted"/>
<dbReference type="PANTHER" id="PTHR43364">
    <property type="entry name" value="NADH-SPECIFIC METHYLGLYOXAL REDUCTASE-RELATED"/>
    <property type="match status" value="1"/>
</dbReference>
<dbReference type="InterPro" id="IPR020471">
    <property type="entry name" value="AKR"/>
</dbReference>
<dbReference type="InterPro" id="IPR023210">
    <property type="entry name" value="NADP_OxRdtase_dom"/>
</dbReference>
<dbReference type="SUPFAM" id="SSF51430">
    <property type="entry name" value="NAD(P)-linked oxidoreductase"/>
    <property type="match status" value="1"/>
</dbReference>
<protein>
    <submittedName>
        <fullName evidence="2">Predicted oxidoreductase</fullName>
    </submittedName>
</protein>
<dbReference type="Proteomes" id="UP000243745">
    <property type="component" value="Unassembled WGS sequence"/>
</dbReference>
<accession>A0A662ZJ12</accession>
<dbReference type="Gene3D" id="3.20.20.100">
    <property type="entry name" value="NADP-dependent oxidoreductase domain"/>
    <property type="match status" value="1"/>
</dbReference>
<evidence type="ECO:0000313" key="2">
    <source>
        <dbReference type="EMBL" id="SFP61179.1"/>
    </source>
</evidence>
<sequence length="306" mass="34902">MNILNKIQQEKNNHRIISGMMRLTGKGHDEAMNFLDHAYGKGVIWFDHADIYGNGDCERTFGTWLKSRNIQRNNLIIQSKCGIRPGVCYDNSQSYILKSVDDILSRLGCDYLDVFLIHRPDALWEPEEISSAFDKLYDSGKVRTFGVSNFNPVQIEYLQKHTSHKISFNQMQLSLAFAPMISEGLETNTYSQNGLSRAMGILDYCRLHNITIQTWSPLQFGTFNGSFIDNPNYGQLNTKLWEIAQRNNVSKTAIAAAWNLRIDKNVQVISGTTNPEHLDDFLQAPNITLTREEWYSLYTAAGYSLP</sequence>
<dbReference type="PRINTS" id="PR00069">
    <property type="entry name" value="ALDKETRDTASE"/>
</dbReference>
<name>A0A662ZJ12_9GAMM</name>
<evidence type="ECO:0000259" key="1">
    <source>
        <dbReference type="Pfam" id="PF00248"/>
    </source>
</evidence>
<dbReference type="GO" id="GO:0016491">
    <property type="term" value="F:oxidoreductase activity"/>
    <property type="evidence" value="ECO:0007669"/>
    <property type="project" value="InterPro"/>
</dbReference>
<dbReference type="GO" id="GO:0005829">
    <property type="term" value="C:cytosol"/>
    <property type="evidence" value="ECO:0007669"/>
    <property type="project" value="TreeGrafter"/>
</dbReference>
<gene>
    <name evidence="2" type="ORF">SAMN02910344_01862</name>
</gene>